<reference evidence="1 2" key="1">
    <citation type="submission" date="2013-08" db="EMBL/GenBank/DDBJ databases">
        <title>The genome sequence of Skermanella stibiiresistens.</title>
        <authorList>
            <person name="Zhu W."/>
            <person name="Wang G."/>
        </authorList>
    </citation>
    <scope>NUCLEOTIDE SEQUENCE [LARGE SCALE GENOMIC DNA]</scope>
    <source>
        <strain evidence="1 2">SB22</strain>
    </source>
</reference>
<comment type="caution">
    <text evidence="1">The sequence shown here is derived from an EMBL/GenBank/DDBJ whole genome shotgun (WGS) entry which is preliminary data.</text>
</comment>
<gene>
    <name evidence="1" type="ORF">N825_03535</name>
</gene>
<evidence type="ECO:0000313" key="2">
    <source>
        <dbReference type="Proteomes" id="UP000019486"/>
    </source>
</evidence>
<dbReference type="EMBL" id="AVFL01000009">
    <property type="protein sequence ID" value="EWY40144.1"/>
    <property type="molecule type" value="Genomic_DNA"/>
</dbReference>
<name>W9H278_9PROT</name>
<evidence type="ECO:0000313" key="1">
    <source>
        <dbReference type="EMBL" id="EWY40144.1"/>
    </source>
</evidence>
<keyword evidence="2" id="KW-1185">Reference proteome</keyword>
<organism evidence="1 2">
    <name type="scientific">Skermanella stibiiresistens SB22</name>
    <dbReference type="NCBI Taxonomy" id="1385369"/>
    <lineage>
        <taxon>Bacteria</taxon>
        <taxon>Pseudomonadati</taxon>
        <taxon>Pseudomonadota</taxon>
        <taxon>Alphaproteobacteria</taxon>
        <taxon>Rhodospirillales</taxon>
        <taxon>Azospirillaceae</taxon>
        <taxon>Skermanella</taxon>
    </lineage>
</organism>
<protein>
    <submittedName>
        <fullName evidence="1">Uncharacterized protein</fullName>
    </submittedName>
</protein>
<dbReference type="Proteomes" id="UP000019486">
    <property type="component" value="Unassembled WGS sequence"/>
</dbReference>
<sequence>MWKFLALSLATVALLVFHTPVAALAFFGVVVVVFITTVFASTPANGGREV</sequence>
<proteinExistence type="predicted"/>
<accession>W9H278</accession>
<dbReference type="AlphaFoldDB" id="W9H278"/>